<dbReference type="InterPro" id="IPR008928">
    <property type="entry name" value="6-hairpin_glycosidase_sf"/>
</dbReference>
<feature type="compositionally biased region" description="Basic residues" evidence="6">
    <location>
        <begin position="874"/>
        <end position="889"/>
    </location>
</feature>
<dbReference type="InterPro" id="IPR001661">
    <property type="entry name" value="Glyco_hydro_37"/>
</dbReference>
<dbReference type="Proteomes" id="UP001151518">
    <property type="component" value="Unassembled WGS sequence"/>
</dbReference>
<evidence type="ECO:0000313" key="9">
    <source>
        <dbReference type="Proteomes" id="UP001151518"/>
    </source>
</evidence>
<dbReference type="AlphaFoldDB" id="A0A9W8GBF8"/>
<dbReference type="EC" id="3.2.1.28" evidence="5"/>
<dbReference type="InterPro" id="IPR012341">
    <property type="entry name" value="6hp_glycosidase-like_sf"/>
</dbReference>
<dbReference type="GO" id="GO:0005737">
    <property type="term" value="C:cytoplasm"/>
    <property type="evidence" value="ECO:0007669"/>
    <property type="project" value="InterPro"/>
</dbReference>
<comment type="caution">
    <text evidence="8">The sequence shown here is derived from an EMBL/GenBank/DDBJ whole genome shotgun (WGS) entry which is preliminary data.</text>
</comment>
<reference evidence="8" key="1">
    <citation type="submission" date="2022-07" db="EMBL/GenBank/DDBJ databases">
        <title>Phylogenomic reconstructions and comparative analyses of Kickxellomycotina fungi.</title>
        <authorList>
            <person name="Reynolds N.K."/>
            <person name="Stajich J.E."/>
            <person name="Barry K."/>
            <person name="Grigoriev I.V."/>
            <person name="Crous P."/>
            <person name="Smith M.E."/>
        </authorList>
    </citation>
    <scope>NUCLEOTIDE SEQUENCE</scope>
    <source>
        <strain evidence="8">NRRL 3115</strain>
    </source>
</reference>
<sequence>MADTFPKFDVHAPAHEYYSGSPALRSAGINRSRSRSYQRVYPNYQQYTAEEDGNNSSGGTSVADNCEINSSALDARLKRSLPKRAIRRRGSIDDRTLTPRRFLVDIDTIEKEILAQEDTNGDFQITIEDAGPKVLKVPTASSGGFRTFEIRGTYMLSNLLQEMALARDYGMNQVVIDEERLNENPVNRLSRMIRTTFWNGLVRCMDESGIQAICADPKNTKPGANPIIYVPHDDQPAFEYYTGIARDLSNLKIKVVKLPKDITPRYVNSINNEFGILTLGADVSYDVSGRLAYRPLPFVVPGGRFNEQYGWDSYFEALGLLVDGRYQLAKNMVDNFVYEIKHYGKILNANRSYYLTRSQPPFLTDMTLKVYEDLPANTEEEKVRNHEWLRKTFDAAISEYMNVWMSEPRFDAKTGLSCYHTTGIGMPPETESTHFDHIVEPFAEKLGVTIEEYKKMYANDEINEPELDEYFVHDRAVRESGHDTTYRFERRCANLATIDLNCLLYKYEVDISDTLDEHFGGRFEWSGGREMTSAEWRVRSETRRQNINKYLWNEQKGLYFDYDVVLGEQSVYESVTAFWALWAGCATPAQARRLVEVGCRKFEVNGGLVSGTEESRGKISLQRPNRQWDFPFGWAPHQIMAWYGLYNYGFVDVARRFAYRWLFTITQAFVDFNGVVPEKFDVVNMTHRFHVEYGNVGADFKKVTREGFGWMNASYQVGLTYLTSHMRRALGMLTPPDKFFMKTNWKLDGTPSHSPATTPGPVPVFISEVGTPRYRPQSNALFNALRNLRIQSGQEALEDIHSSGSEETNSSDNLANGLETVAKDMYSEAKSGGSPECDDARIGDPRDPTSYFATQQTGYDLATFTAKKQASPGKAKRSKSGKQKRRKQK</sequence>
<dbReference type="GO" id="GO:0005993">
    <property type="term" value="P:trehalose catabolic process"/>
    <property type="evidence" value="ECO:0007669"/>
    <property type="project" value="InterPro"/>
</dbReference>
<evidence type="ECO:0000313" key="8">
    <source>
        <dbReference type="EMBL" id="KAJ2679882.1"/>
    </source>
</evidence>
<keyword evidence="3 5" id="KW-0378">Hydrolase</keyword>
<dbReference type="SUPFAM" id="SSF48208">
    <property type="entry name" value="Six-hairpin glycosidases"/>
    <property type="match status" value="1"/>
</dbReference>
<protein>
    <recommendedName>
        <fullName evidence="5">Trehalase</fullName>
        <ecNumber evidence="5">3.2.1.28</ecNumber>
    </recommendedName>
    <alternativeName>
        <fullName evidence="5">Alpha-trehalose glucohydrolase</fullName>
    </alternativeName>
</protein>
<comment type="similarity">
    <text evidence="2 5">Belongs to the glycosyl hydrolase 37 family.</text>
</comment>
<dbReference type="Pfam" id="PF01204">
    <property type="entry name" value="Trehalase"/>
    <property type="match status" value="1"/>
</dbReference>
<feature type="region of interest" description="Disordered" evidence="6">
    <location>
        <begin position="827"/>
        <end position="889"/>
    </location>
</feature>
<dbReference type="InterPro" id="IPR018232">
    <property type="entry name" value="Glyco_hydro_37_CS"/>
</dbReference>
<evidence type="ECO:0000256" key="2">
    <source>
        <dbReference type="ARBA" id="ARBA00005615"/>
    </source>
</evidence>
<dbReference type="Gene3D" id="1.50.10.10">
    <property type="match status" value="1"/>
</dbReference>
<dbReference type="PANTHER" id="PTHR23403">
    <property type="entry name" value="TREHALASE"/>
    <property type="match status" value="1"/>
</dbReference>
<dbReference type="PRINTS" id="PR00744">
    <property type="entry name" value="GLHYDRLASE37"/>
</dbReference>
<feature type="compositionally biased region" description="Basic and acidic residues" evidence="6">
    <location>
        <begin position="838"/>
        <end position="847"/>
    </location>
</feature>
<gene>
    <name evidence="8" type="primary">NTH1_1</name>
    <name evidence="8" type="ORF">GGI25_001071</name>
</gene>
<dbReference type="PROSITE" id="PS00927">
    <property type="entry name" value="TREHALASE_1"/>
    <property type="match status" value="1"/>
</dbReference>
<comment type="catalytic activity">
    <reaction evidence="1 5">
        <text>alpha,alpha-trehalose + H2O = alpha-D-glucose + beta-D-glucose</text>
        <dbReference type="Rhea" id="RHEA:32675"/>
        <dbReference type="ChEBI" id="CHEBI:15377"/>
        <dbReference type="ChEBI" id="CHEBI:15903"/>
        <dbReference type="ChEBI" id="CHEBI:16551"/>
        <dbReference type="ChEBI" id="CHEBI:17925"/>
        <dbReference type="EC" id="3.2.1.28"/>
    </reaction>
</comment>
<evidence type="ECO:0000256" key="1">
    <source>
        <dbReference type="ARBA" id="ARBA00001576"/>
    </source>
</evidence>
<evidence type="ECO:0000256" key="6">
    <source>
        <dbReference type="SAM" id="MobiDB-lite"/>
    </source>
</evidence>
<dbReference type="PROSITE" id="PS00928">
    <property type="entry name" value="TREHALASE_2"/>
    <property type="match status" value="1"/>
</dbReference>
<evidence type="ECO:0000256" key="3">
    <source>
        <dbReference type="ARBA" id="ARBA00022801"/>
    </source>
</evidence>
<dbReference type="EMBL" id="JANBTW010000008">
    <property type="protein sequence ID" value="KAJ2679882.1"/>
    <property type="molecule type" value="Genomic_DNA"/>
</dbReference>
<dbReference type="Pfam" id="PF07492">
    <property type="entry name" value="Trehalase_Ca-bi"/>
    <property type="match status" value="1"/>
</dbReference>
<evidence type="ECO:0000256" key="5">
    <source>
        <dbReference type="RuleBase" id="RU361180"/>
    </source>
</evidence>
<dbReference type="GO" id="GO:0005509">
    <property type="term" value="F:calcium ion binding"/>
    <property type="evidence" value="ECO:0007669"/>
    <property type="project" value="InterPro"/>
</dbReference>
<dbReference type="GO" id="GO:0004555">
    <property type="term" value="F:alpha,alpha-trehalase activity"/>
    <property type="evidence" value="ECO:0007669"/>
    <property type="project" value="UniProtKB-EC"/>
</dbReference>
<proteinExistence type="inferred from homology"/>
<keyword evidence="4 5" id="KW-0326">Glycosidase</keyword>
<evidence type="ECO:0000259" key="7">
    <source>
        <dbReference type="Pfam" id="PF07492"/>
    </source>
</evidence>
<accession>A0A9W8GBF8</accession>
<dbReference type="OrthoDB" id="3542292at2759"/>
<evidence type="ECO:0000256" key="4">
    <source>
        <dbReference type="ARBA" id="ARBA00023295"/>
    </source>
</evidence>
<name>A0A9W8GBF8_9FUNG</name>
<feature type="domain" description="Neutral trehalase Ca2+ binding" evidence="7">
    <location>
        <begin position="111"/>
        <end position="138"/>
    </location>
</feature>
<dbReference type="PANTHER" id="PTHR23403:SF6">
    <property type="entry name" value="CYTOSOLIC NEUTRAL TREHALASE-RELATED"/>
    <property type="match status" value="1"/>
</dbReference>
<organism evidence="8 9">
    <name type="scientific">Coemansia spiralis</name>
    <dbReference type="NCBI Taxonomy" id="417178"/>
    <lineage>
        <taxon>Eukaryota</taxon>
        <taxon>Fungi</taxon>
        <taxon>Fungi incertae sedis</taxon>
        <taxon>Zoopagomycota</taxon>
        <taxon>Kickxellomycotina</taxon>
        <taxon>Kickxellomycetes</taxon>
        <taxon>Kickxellales</taxon>
        <taxon>Kickxellaceae</taxon>
        <taxon>Coemansia</taxon>
    </lineage>
</organism>
<dbReference type="InterPro" id="IPR011120">
    <property type="entry name" value="Trehalase_Ca-bd"/>
</dbReference>